<sequence length="501" mass="53225">MVQVLPVATSWFFGLAVVVFPLLLAIADKASAVVAAALLGGVVATVLRDRALGIVLIATVFQNLIVSLASPYVDFADFNFVRAFSFLDMVVVWVVVYLGFLAAPGLVPAPVRRMMVESTVVLAVVFLFMVYGVPKAGGNAIVYTRNIATPILLFQIALLTSVRHRLGLGPVLVTMAVAIVFVGGFEWLARDEFLAATNGDTFWRLNLEPLRTKGILETQFRLTGISINHPTDFFKVVLFNTALLADLDLTVLRLYGPNGHPISYGYLLAFLMLYLGASRRFILATLLAPLLIFASAKGAVIVILVVVAAFVLRALFGERLAIVGLAGLFALYIAFTIVSGLRGGDYHVLGLMGGLYGFAGNPIGHGIGVGGNLEGTLSADQWSAAQASGRTATAVESAVGVLLYQMGLAAFVVLGFYWRLVKRLWRLHAHTGIPHHLVAAVGTLAILVNGIFQEEALFAPLAMGLMLAFAGTALGSAHRVAAELAPEPAAAPDHPPRAVPA</sequence>
<feature type="transmembrane region" description="Helical" evidence="1">
    <location>
        <begin position="458"/>
        <end position="477"/>
    </location>
</feature>
<evidence type="ECO:0000313" key="2">
    <source>
        <dbReference type="EMBL" id="TDP86954.1"/>
    </source>
</evidence>
<name>A0A4R6RKG0_9HYPH</name>
<feature type="transmembrane region" description="Helical" evidence="1">
    <location>
        <begin position="402"/>
        <end position="421"/>
    </location>
</feature>
<dbReference type="RefSeq" id="WP_126536297.1">
    <property type="nucleotide sequence ID" value="NZ_BSPM01000008.1"/>
</dbReference>
<keyword evidence="1" id="KW-1133">Transmembrane helix</keyword>
<gene>
    <name evidence="2" type="ORF">EDD54_0839</name>
</gene>
<feature type="transmembrane region" description="Helical" evidence="1">
    <location>
        <begin position="288"/>
        <end position="312"/>
    </location>
</feature>
<evidence type="ECO:0008006" key="4">
    <source>
        <dbReference type="Google" id="ProtNLM"/>
    </source>
</evidence>
<organism evidence="2 3">
    <name type="scientific">Oharaeibacter diazotrophicus</name>
    <dbReference type="NCBI Taxonomy" id="1920512"/>
    <lineage>
        <taxon>Bacteria</taxon>
        <taxon>Pseudomonadati</taxon>
        <taxon>Pseudomonadota</taxon>
        <taxon>Alphaproteobacteria</taxon>
        <taxon>Hyphomicrobiales</taxon>
        <taxon>Pleomorphomonadaceae</taxon>
        <taxon>Oharaeibacter</taxon>
    </lineage>
</organism>
<reference evidence="2 3" key="1">
    <citation type="submission" date="2019-03" db="EMBL/GenBank/DDBJ databases">
        <title>Genomic Encyclopedia of Type Strains, Phase IV (KMG-IV): sequencing the most valuable type-strain genomes for metagenomic binning, comparative biology and taxonomic classification.</title>
        <authorList>
            <person name="Goeker M."/>
        </authorList>
    </citation>
    <scope>NUCLEOTIDE SEQUENCE [LARGE SCALE GENOMIC DNA]</scope>
    <source>
        <strain evidence="2 3">DSM 102969</strain>
    </source>
</reference>
<dbReference type="Proteomes" id="UP000294547">
    <property type="component" value="Unassembled WGS sequence"/>
</dbReference>
<feature type="transmembrane region" description="Helical" evidence="1">
    <location>
        <begin position="433"/>
        <end position="452"/>
    </location>
</feature>
<feature type="transmembrane region" description="Helical" evidence="1">
    <location>
        <begin position="166"/>
        <end position="185"/>
    </location>
</feature>
<accession>A0A4R6RKG0</accession>
<keyword evidence="1" id="KW-0472">Membrane</keyword>
<feature type="transmembrane region" description="Helical" evidence="1">
    <location>
        <begin position="84"/>
        <end position="107"/>
    </location>
</feature>
<dbReference type="OrthoDB" id="8141108at2"/>
<keyword evidence="3" id="KW-1185">Reference proteome</keyword>
<evidence type="ECO:0000256" key="1">
    <source>
        <dbReference type="SAM" id="Phobius"/>
    </source>
</evidence>
<dbReference type="AlphaFoldDB" id="A0A4R6RKG0"/>
<keyword evidence="1" id="KW-0812">Transmembrane</keyword>
<feature type="transmembrane region" description="Helical" evidence="1">
    <location>
        <begin position="114"/>
        <end position="134"/>
    </location>
</feature>
<protein>
    <recommendedName>
        <fullName evidence="4">O-antigen ligase-like membrane protein</fullName>
    </recommendedName>
</protein>
<comment type="caution">
    <text evidence="2">The sequence shown here is derived from an EMBL/GenBank/DDBJ whole genome shotgun (WGS) entry which is preliminary data.</text>
</comment>
<feature type="transmembrane region" description="Helical" evidence="1">
    <location>
        <begin position="264"/>
        <end position="282"/>
    </location>
</feature>
<feature type="transmembrane region" description="Helical" evidence="1">
    <location>
        <begin position="140"/>
        <end position="159"/>
    </location>
</feature>
<dbReference type="EMBL" id="SNXY01000006">
    <property type="protein sequence ID" value="TDP86954.1"/>
    <property type="molecule type" value="Genomic_DNA"/>
</dbReference>
<feature type="transmembrane region" description="Helical" evidence="1">
    <location>
        <begin position="319"/>
        <end position="341"/>
    </location>
</feature>
<evidence type="ECO:0000313" key="3">
    <source>
        <dbReference type="Proteomes" id="UP000294547"/>
    </source>
</evidence>
<feature type="transmembrane region" description="Helical" evidence="1">
    <location>
        <begin position="12"/>
        <end position="39"/>
    </location>
</feature>
<proteinExistence type="predicted"/>
<feature type="transmembrane region" description="Helical" evidence="1">
    <location>
        <begin position="51"/>
        <end position="72"/>
    </location>
</feature>